<dbReference type="SUPFAM" id="SSF46785">
    <property type="entry name" value="Winged helix' DNA-binding domain"/>
    <property type="match status" value="1"/>
</dbReference>
<dbReference type="AlphaFoldDB" id="A0A1M6LKR6"/>
<dbReference type="PROSITE" id="PS50987">
    <property type="entry name" value="HTH_ARSR_2"/>
    <property type="match status" value="1"/>
</dbReference>
<evidence type="ECO:0000259" key="4">
    <source>
        <dbReference type="PROSITE" id="PS50987"/>
    </source>
</evidence>
<dbReference type="InterPro" id="IPR036390">
    <property type="entry name" value="WH_DNA-bd_sf"/>
</dbReference>
<keyword evidence="2" id="KW-0238">DNA-binding</keyword>
<dbReference type="NCBIfam" id="NF033788">
    <property type="entry name" value="HTH_metalloreg"/>
    <property type="match status" value="1"/>
</dbReference>
<dbReference type="RefSeq" id="WP_072906090.1">
    <property type="nucleotide sequence ID" value="NZ_FRAI01000005.1"/>
</dbReference>
<dbReference type="InterPro" id="IPR011991">
    <property type="entry name" value="ArsR-like_HTH"/>
</dbReference>
<accession>A0A1M6LKR6</accession>
<keyword evidence="3" id="KW-0804">Transcription</keyword>
<dbReference type="PANTHER" id="PTHR33154:SF36">
    <property type="entry name" value="TRANSCRIPTIONAL REGULATOR"/>
    <property type="match status" value="1"/>
</dbReference>
<organism evidence="5 6">
    <name type="scientific">Anaerobranca californiensis DSM 14826</name>
    <dbReference type="NCBI Taxonomy" id="1120989"/>
    <lineage>
        <taxon>Bacteria</taxon>
        <taxon>Bacillati</taxon>
        <taxon>Bacillota</taxon>
        <taxon>Clostridia</taxon>
        <taxon>Eubacteriales</taxon>
        <taxon>Proteinivoracaceae</taxon>
        <taxon>Anaerobranca</taxon>
    </lineage>
</organism>
<evidence type="ECO:0000313" key="5">
    <source>
        <dbReference type="EMBL" id="SHJ71801.1"/>
    </source>
</evidence>
<dbReference type="CDD" id="cd00090">
    <property type="entry name" value="HTH_ARSR"/>
    <property type="match status" value="1"/>
</dbReference>
<dbReference type="Pfam" id="PF01022">
    <property type="entry name" value="HTH_5"/>
    <property type="match status" value="1"/>
</dbReference>
<dbReference type="EMBL" id="FRAI01000005">
    <property type="protein sequence ID" value="SHJ71801.1"/>
    <property type="molecule type" value="Genomic_DNA"/>
</dbReference>
<evidence type="ECO:0000256" key="3">
    <source>
        <dbReference type="ARBA" id="ARBA00023163"/>
    </source>
</evidence>
<dbReference type="SMART" id="SM00418">
    <property type="entry name" value="HTH_ARSR"/>
    <property type="match status" value="1"/>
</dbReference>
<evidence type="ECO:0000256" key="1">
    <source>
        <dbReference type="ARBA" id="ARBA00023015"/>
    </source>
</evidence>
<keyword evidence="6" id="KW-1185">Reference proteome</keyword>
<dbReference type="Proteomes" id="UP000243547">
    <property type="component" value="Unassembled WGS sequence"/>
</dbReference>
<name>A0A1M6LKR6_9FIRM</name>
<gene>
    <name evidence="5" type="ORF">SAMN02745227_00550</name>
</gene>
<dbReference type="STRING" id="1120989.SAMN02745227_00550"/>
<protein>
    <submittedName>
        <fullName evidence="5">Transcriptional regulator, ArsR family</fullName>
    </submittedName>
</protein>
<dbReference type="InterPro" id="IPR051081">
    <property type="entry name" value="HTH_MetalResp_TranReg"/>
</dbReference>
<dbReference type="InterPro" id="IPR036388">
    <property type="entry name" value="WH-like_DNA-bd_sf"/>
</dbReference>
<dbReference type="PANTHER" id="PTHR33154">
    <property type="entry name" value="TRANSCRIPTIONAL REGULATOR, ARSR FAMILY"/>
    <property type="match status" value="1"/>
</dbReference>
<dbReference type="PRINTS" id="PR00778">
    <property type="entry name" value="HTHARSR"/>
</dbReference>
<sequence length="108" mass="12680">MNINKADITRKKLTSKLFKGFADYTRLSIFEILMDGEKTVSEIVERLEVSQSVISNHLKCLRECELVRDRQEGKFVYYSISDERVKEIIKLGQEIIKEVSEEKYNCLQ</sequence>
<feature type="domain" description="HTH arsR-type" evidence="4">
    <location>
        <begin position="6"/>
        <end position="100"/>
    </location>
</feature>
<dbReference type="InterPro" id="IPR001845">
    <property type="entry name" value="HTH_ArsR_DNA-bd_dom"/>
</dbReference>
<proteinExistence type="predicted"/>
<dbReference type="OrthoDB" id="9798835at2"/>
<evidence type="ECO:0000256" key="2">
    <source>
        <dbReference type="ARBA" id="ARBA00023125"/>
    </source>
</evidence>
<reference evidence="6" key="1">
    <citation type="submission" date="2016-11" db="EMBL/GenBank/DDBJ databases">
        <authorList>
            <person name="Varghese N."/>
            <person name="Submissions S."/>
        </authorList>
    </citation>
    <scope>NUCLEOTIDE SEQUENCE [LARGE SCALE GENOMIC DNA]</scope>
    <source>
        <strain evidence="6">DSM 14826</strain>
    </source>
</reference>
<dbReference type="GO" id="GO:0003700">
    <property type="term" value="F:DNA-binding transcription factor activity"/>
    <property type="evidence" value="ECO:0007669"/>
    <property type="project" value="InterPro"/>
</dbReference>
<dbReference type="GO" id="GO:0003677">
    <property type="term" value="F:DNA binding"/>
    <property type="evidence" value="ECO:0007669"/>
    <property type="project" value="UniProtKB-KW"/>
</dbReference>
<keyword evidence="1" id="KW-0805">Transcription regulation</keyword>
<evidence type="ECO:0000313" key="6">
    <source>
        <dbReference type="Proteomes" id="UP000243547"/>
    </source>
</evidence>
<dbReference type="Gene3D" id="1.10.10.10">
    <property type="entry name" value="Winged helix-like DNA-binding domain superfamily/Winged helix DNA-binding domain"/>
    <property type="match status" value="1"/>
</dbReference>